<dbReference type="EC" id="3.5.1.19" evidence="6"/>
<dbReference type="Gene3D" id="3.40.50.850">
    <property type="entry name" value="Isochorismatase-like"/>
    <property type="match status" value="1"/>
</dbReference>
<dbReference type="SUPFAM" id="SSF48452">
    <property type="entry name" value="TPR-like"/>
    <property type="match status" value="1"/>
</dbReference>
<dbReference type="EMBL" id="JBGBPQ010000005">
    <property type="protein sequence ID" value="KAL1524635.1"/>
    <property type="molecule type" value="Genomic_DNA"/>
</dbReference>
<dbReference type="Pfam" id="PF00857">
    <property type="entry name" value="Isochorismatase"/>
    <property type="match status" value="1"/>
</dbReference>
<dbReference type="InterPro" id="IPR036380">
    <property type="entry name" value="Isochorismatase-like_sf"/>
</dbReference>
<dbReference type="GO" id="GO:0046872">
    <property type="term" value="F:metal ion binding"/>
    <property type="evidence" value="ECO:0007669"/>
    <property type="project" value="UniProtKB-KW"/>
</dbReference>
<dbReference type="Gene3D" id="1.25.40.10">
    <property type="entry name" value="Tetratricopeptide repeat domain"/>
    <property type="match status" value="1"/>
</dbReference>
<evidence type="ECO:0000256" key="1">
    <source>
        <dbReference type="ARBA" id="ARBA00006336"/>
    </source>
</evidence>
<protein>
    <recommendedName>
        <fullName evidence="6">nicotinamidase</fullName>
        <ecNumber evidence="6">3.5.1.19</ecNumber>
    </recommendedName>
    <alternativeName>
        <fullName evidence="7">Nicotinamide deamidase</fullName>
    </alternativeName>
</protein>
<comment type="pathway">
    <text evidence="5">Cofactor biosynthesis; nicotinate biosynthesis; nicotinate from nicotinamide: step 1/1.</text>
</comment>
<dbReference type="SUPFAM" id="SSF52499">
    <property type="entry name" value="Isochorismatase-like hydrolases"/>
    <property type="match status" value="1"/>
</dbReference>
<dbReference type="GO" id="GO:0019363">
    <property type="term" value="P:pyridine nucleotide biosynthetic process"/>
    <property type="evidence" value="ECO:0007669"/>
    <property type="project" value="UniProtKB-KW"/>
</dbReference>
<evidence type="ECO:0000256" key="7">
    <source>
        <dbReference type="ARBA" id="ARBA00043224"/>
    </source>
</evidence>
<evidence type="ECO:0000313" key="11">
    <source>
        <dbReference type="Proteomes" id="UP001515480"/>
    </source>
</evidence>
<organism evidence="10 11">
    <name type="scientific">Prymnesium parvum</name>
    <name type="common">Toxic golden alga</name>
    <dbReference type="NCBI Taxonomy" id="97485"/>
    <lineage>
        <taxon>Eukaryota</taxon>
        <taxon>Haptista</taxon>
        <taxon>Haptophyta</taxon>
        <taxon>Prymnesiophyceae</taxon>
        <taxon>Prymnesiales</taxon>
        <taxon>Prymnesiaceae</taxon>
        <taxon>Prymnesium</taxon>
    </lineage>
</organism>
<evidence type="ECO:0000256" key="2">
    <source>
        <dbReference type="ARBA" id="ARBA00022642"/>
    </source>
</evidence>
<evidence type="ECO:0000256" key="4">
    <source>
        <dbReference type="ARBA" id="ARBA00022801"/>
    </source>
</evidence>
<dbReference type="Proteomes" id="UP001515480">
    <property type="component" value="Unassembled WGS sequence"/>
</dbReference>
<keyword evidence="3" id="KW-0479">Metal-binding</keyword>
<feature type="domain" description="Isochorismatase-like" evidence="9">
    <location>
        <begin position="157"/>
        <end position="382"/>
    </location>
</feature>
<dbReference type="InterPro" id="IPR052347">
    <property type="entry name" value="Isochorismatase_Nicotinamidase"/>
</dbReference>
<reference evidence="10 11" key="1">
    <citation type="journal article" date="2024" name="Science">
        <title>Giant polyketide synthase enzymes in the biosynthesis of giant marine polyether toxins.</title>
        <authorList>
            <person name="Fallon T.R."/>
            <person name="Shende V.V."/>
            <person name="Wierzbicki I.H."/>
            <person name="Pendleton A.L."/>
            <person name="Watervoot N.F."/>
            <person name="Auber R.P."/>
            <person name="Gonzalez D.J."/>
            <person name="Wisecaver J.H."/>
            <person name="Moore B.S."/>
        </authorList>
    </citation>
    <scope>NUCLEOTIDE SEQUENCE [LARGE SCALE GENOMIC DNA]</scope>
    <source>
        <strain evidence="10 11">12B1</strain>
    </source>
</reference>
<evidence type="ECO:0000256" key="6">
    <source>
        <dbReference type="ARBA" id="ARBA00039017"/>
    </source>
</evidence>
<keyword evidence="2" id="KW-0662">Pyridine nucleotide biosynthesis</keyword>
<keyword evidence="11" id="KW-1185">Reference proteome</keyword>
<comment type="caution">
    <text evidence="10">The sequence shown here is derived from an EMBL/GenBank/DDBJ whole genome shotgun (WGS) entry which is preliminary data.</text>
</comment>
<evidence type="ECO:0000256" key="3">
    <source>
        <dbReference type="ARBA" id="ARBA00022723"/>
    </source>
</evidence>
<evidence type="ECO:0000259" key="9">
    <source>
        <dbReference type="Pfam" id="PF00857"/>
    </source>
</evidence>
<dbReference type="InterPro" id="IPR000868">
    <property type="entry name" value="Isochorismatase-like_dom"/>
</dbReference>
<feature type="region of interest" description="Disordered" evidence="8">
    <location>
        <begin position="1"/>
        <end position="35"/>
    </location>
</feature>
<dbReference type="InterPro" id="IPR011990">
    <property type="entry name" value="TPR-like_helical_dom_sf"/>
</dbReference>
<dbReference type="PANTHER" id="PTHR11080:SF2">
    <property type="entry name" value="LD05707P"/>
    <property type="match status" value="1"/>
</dbReference>
<evidence type="ECO:0000256" key="8">
    <source>
        <dbReference type="SAM" id="MobiDB-lite"/>
    </source>
</evidence>
<dbReference type="Pfam" id="PF13424">
    <property type="entry name" value="TPR_12"/>
    <property type="match status" value="1"/>
</dbReference>
<evidence type="ECO:0000313" key="10">
    <source>
        <dbReference type="EMBL" id="KAL1524635.1"/>
    </source>
</evidence>
<name>A0AB34JVB5_PRYPA</name>
<accession>A0AB34JVB5</accession>
<dbReference type="PANTHER" id="PTHR11080">
    <property type="entry name" value="PYRAZINAMIDASE/NICOTINAMIDASE"/>
    <property type="match status" value="1"/>
</dbReference>
<dbReference type="AlphaFoldDB" id="A0AB34JVB5"/>
<evidence type="ECO:0000256" key="5">
    <source>
        <dbReference type="ARBA" id="ARBA00037900"/>
    </source>
</evidence>
<comment type="similarity">
    <text evidence="1">Belongs to the isochorismatase family.</text>
</comment>
<dbReference type="GO" id="GO:0008936">
    <property type="term" value="F:nicotinamidase activity"/>
    <property type="evidence" value="ECO:0007669"/>
    <property type="project" value="UniProtKB-EC"/>
</dbReference>
<feature type="compositionally biased region" description="Low complexity" evidence="8">
    <location>
        <begin position="1"/>
        <end position="14"/>
    </location>
</feature>
<proteinExistence type="inferred from homology"/>
<keyword evidence="4" id="KW-0378">Hydrolase</keyword>
<sequence>MGCAASARPAPAAPFGSVRQGPTHPAAPQPDPSAAALPVSAAKYARRPSLSTAHDSNISHSLEGVPPDEMLALVELIRADGPAPFAEVLRRASGEHGTLSAACVREALQAYLGQPVHSAVVSMLVAMLLTKGRENELPLTLQLWRSWCKTVAKPVRALLIIDVQNDFIDGTLALKHCPAGQDAAETVPVINELRASTPFDFVAVSKDWHPPQHCSFHETVKEGKSPAPVHPSQDDSVALTASLFDIVVLTAPDGSAMPQTMWPRHCVQDTWGAACHEDLVMEESDFIVDKGTDPRVDSYSAFFDNSKFKQTSLLPELEARGVTHVYCCGVALDVCVAYTAVHSAEQGFITYVVEDACRGVTTEGIAQKKHLFQRIGIHVIQAADVPASFGKDDVAAAASAAKNVALARLAAQLMMHNEGHQASDVPVDSPQANAMELLTSVDELSEEEQLDPELVRAKVDVLIKLGEMRWKFRAVDSKQSPCDEALKALADAEYLLSEHLRLVASAQPALSQEELLLPWAAARANIYMGQALSRIFHGAGEAELCEELLLKALSLRQELGGKESVGETFFALAKLKQARKQYHEAESFFEQSLSLMGEARDGSQALELTYGQTCVSLATLYMMMSEQDEASPKPTPELPEECYANALHFYTLARDTFAAAVHDHPKTAWAYEGIALAHRLRGEMEAANAAAEEAGRIRHMLQNSAAGKQLFAQELQLDRGLMEEITSAKCISSRWHRSLNRIKAAASLRKSISMGVRKGPLVPLDNPPVASGRADETCSSMEKEYLEAFPE</sequence>
<gene>
    <name evidence="10" type="ORF">AB1Y20_019522</name>
</gene>
<dbReference type="CDD" id="cd01011">
    <property type="entry name" value="nicotinamidase"/>
    <property type="match status" value="1"/>
</dbReference>